<gene>
    <name evidence="9" type="ORF">GCM10010531_35830</name>
</gene>
<evidence type="ECO:0000259" key="8">
    <source>
        <dbReference type="PROSITE" id="PS50850"/>
    </source>
</evidence>
<feature type="transmembrane region" description="Helical" evidence="7">
    <location>
        <begin position="462"/>
        <end position="483"/>
    </location>
</feature>
<feature type="transmembrane region" description="Helical" evidence="7">
    <location>
        <begin position="345"/>
        <end position="367"/>
    </location>
</feature>
<feature type="compositionally biased region" description="Low complexity" evidence="6">
    <location>
        <begin position="90"/>
        <end position="108"/>
    </location>
</feature>
<proteinExistence type="predicted"/>
<evidence type="ECO:0000313" key="9">
    <source>
        <dbReference type="EMBL" id="GAA3178726.1"/>
    </source>
</evidence>
<dbReference type="SUPFAM" id="SSF103473">
    <property type="entry name" value="MFS general substrate transporter"/>
    <property type="match status" value="1"/>
</dbReference>
<feature type="compositionally biased region" description="Pro residues" evidence="6">
    <location>
        <begin position="58"/>
        <end position="89"/>
    </location>
</feature>
<feature type="transmembrane region" description="Helical" evidence="7">
    <location>
        <begin position="218"/>
        <end position="240"/>
    </location>
</feature>
<evidence type="ECO:0000256" key="4">
    <source>
        <dbReference type="ARBA" id="ARBA00022989"/>
    </source>
</evidence>
<evidence type="ECO:0000256" key="5">
    <source>
        <dbReference type="ARBA" id="ARBA00023136"/>
    </source>
</evidence>
<feature type="transmembrane region" description="Helical" evidence="7">
    <location>
        <begin position="495"/>
        <end position="514"/>
    </location>
</feature>
<dbReference type="InterPro" id="IPR020846">
    <property type="entry name" value="MFS_dom"/>
</dbReference>
<evidence type="ECO:0000256" key="6">
    <source>
        <dbReference type="SAM" id="MobiDB-lite"/>
    </source>
</evidence>
<dbReference type="Proteomes" id="UP001499924">
    <property type="component" value="Unassembled WGS sequence"/>
</dbReference>
<keyword evidence="3 7" id="KW-0812">Transmembrane</keyword>
<dbReference type="InterPro" id="IPR036259">
    <property type="entry name" value="MFS_trans_sf"/>
</dbReference>
<evidence type="ECO:0000256" key="3">
    <source>
        <dbReference type="ARBA" id="ARBA00022692"/>
    </source>
</evidence>
<feature type="transmembrane region" description="Helical" evidence="7">
    <location>
        <begin position="580"/>
        <end position="601"/>
    </location>
</feature>
<evidence type="ECO:0000256" key="1">
    <source>
        <dbReference type="ARBA" id="ARBA00004651"/>
    </source>
</evidence>
<feature type="transmembrane region" description="Helical" evidence="7">
    <location>
        <begin position="435"/>
        <end position="456"/>
    </location>
</feature>
<feature type="transmembrane region" description="Helical" evidence="7">
    <location>
        <begin position="373"/>
        <end position="390"/>
    </location>
</feature>
<dbReference type="PROSITE" id="PS50850">
    <property type="entry name" value="MFS"/>
    <property type="match status" value="1"/>
</dbReference>
<name>A0ABP6PGW2_9ACTN</name>
<dbReference type="Gene3D" id="1.20.1250.20">
    <property type="entry name" value="MFS general substrate transporter like domains"/>
    <property type="match status" value="1"/>
</dbReference>
<feature type="domain" description="Major facilitator superfamily (MFS) profile" evidence="8">
    <location>
        <begin position="427"/>
        <end position="630"/>
    </location>
</feature>
<keyword evidence="10" id="KW-1185">Reference proteome</keyword>
<sequence>MSASRRPGARRRPRLPGRGGPPPLERADTTPLEVPRPSTRPLRAPGAVPPGEDTPTDVVPPYPPAGGTWQPPPGQWQPPPAQWQPPPGQWQPAPAWQPAPGAWQAGPPQGQPGPEPWQPGNEQWQPGAGQWQPGSEQWQPGAWQPDQAPPPGGGQWAYDPPPGAGAVPPSPDAVPPPKVTVARVAVARSRQLTAAAAERVRTASRADGAGESGLTQLLWVNALHMAGDAMIAVSLAGTLFFAATTDAQRSNVALYLLVTMAPFAVLAPVIGPVLDRLQRGRRWAIAVSLFGRCVLALVMAAHYDDFWLYPAALGVLVLSKSHNVLRAAVVPRVLPAAMSLTSANARLSVFGLATAGVAGAIAAGIAWALGFSWLLQVTAVVFAAVGVLALRLPRHVDVPTGEMPADVFTTGEIELPGRRRRAVNPHVVLALRANAALRGLGGFLTIFAAFLVQASFEGGWEATLALGAIAAAAGIGSFAGTAVGSRLHAADPDRVVLIAAGATAGITVFAALFYSFAMAVVVALVAAVTNALGKVSLDAIIQREVPERLRASAFARSETMLQLAWVVGGALGIALPPTGWLGFTVAAALLVLAVGLVLWSLHRSRRPPPLPAQPAWPSDAPTDPLGQRWS</sequence>
<dbReference type="RefSeq" id="WP_344690384.1">
    <property type="nucleotide sequence ID" value="NZ_BAAAVV010000010.1"/>
</dbReference>
<feature type="region of interest" description="Disordered" evidence="6">
    <location>
        <begin position="1"/>
        <end position="176"/>
    </location>
</feature>
<feature type="region of interest" description="Disordered" evidence="6">
    <location>
        <begin position="607"/>
        <end position="630"/>
    </location>
</feature>
<keyword evidence="5 7" id="KW-0472">Membrane</keyword>
<evidence type="ECO:0000313" key="10">
    <source>
        <dbReference type="Proteomes" id="UP001499924"/>
    </source>
</evidence>
<organism evidence="9 10">
    <name type="scientific">Blastococcus jejuensis</name>
    <dbReference type="NCBI Taxonomy" id="351224"/>
    <lineage>
        <taxon>Bacteria</taxon>
        <taxon>Bacillati</taxon>
        <taxon>Actinomycetota</taxon>
        <taxon>Actinomycetes</taxon>
        <taxon>Geodermatophilales</taxon>
        <taxon>Geodermatophilaceae</taxon>
        <taxon>Blastococcus</taxon>
    </lineage>
</organism>
<reference evidence="10" key="1">
    <citation type="journal article" date="2019" name="Int. J. Syst. Evol. Microbiol.">
        <title>The Global Catalogue of Microorganisms (GCM) 10K type strain sequencing project: providing services to taxonomists for standard genome sequencing and annotation.</title>
        <authorList>
            <consortium name="The Broad Institute Genomics Platform"/>
            <consortium name="The Broad Institute Genome Sequencing Center for Infectious Disease"/>
            <person name="Wu L."/>
            <person name="Ma J."/>
        </authorList>
    </citation>
    <scope>NUCLEOTIDE SEQUENCE [LARGE SCALE GENOMIC DNA]</scope>
    <source>
        <strain evidence="10">JCM 15614</strain>
    </source>
</reference>
<comment type="caution">
    <text evidence="9">The sequence shown here is derived from an EMBL/GenBank/DDBJ whole genome shotgun (WGS) entry which is preliminary data.</text>
</comment>
<dbReference type="EMBL" id="BAAAVV010000010">
    <property type="protein sequence ID" value="GAA3178726.1"/>
    <property type="molecule type" value="Genomic_DNA"/>
</dbReference>
<accession>A0ABP6PGW2</accession>
<feature type="compositionally biased region" description="Pro residues" evidence="6">
    <location>
        <begin position="159"/>
        <end position="176"/>
    </location>
</feature>
<dbReference type="PANTHER" id="PTHR23513:SF18">
    <property type="entry name" value="INTEGRAL MEMBRANE PROTEIN"/>
    <property type="match status" value="1"/>
</dbReference>
<protein>
    <recommendedName>
        <fullName evidence="8">Major facilitator superfamily (MFS) profile domain-containing protein</fullName>
    </recommendedName>
</protein>
<keyword evidence="4 7" id="KW-1133">Transmembrane helix</keyword>
<comment type="subcellular location">
    <subcellularLocation>
        <location evidence="1">Cell membrane</location>
        <topology evidence="1">Multi-pass membrane protein</topology>
    </subcellularLocation>
</comment>
<evidence type="ECO:0000256" key="7">
    <source>
        <dbReference type="SAM" id="Phobius"/>
    </source>
</evidence>
<dbReference type="PANTHER" id="PTHR23513">
    <property type="entry name" value="INTEGRAL MEMBRANE EFFLUX PROTEIN-RELATED"/>
    <property type="match status" value="1"/>
</dbReference>
<keyword evidence="2" id="KW-1003">Cell membrane</keyword>
<evidence type="ECO:0000256" key="2">
    <source>
        <dbReference type="ARBA" id="ARBA00022475"/>
    </source>
</evidence>
<feature type="compositionally biased region" description="Low complexity" evidence="6">
    <location>
        <begin position="118"/>
        <end position="146"/>
    </location>
</feature>
<feature type="transmembrane region" description="Helical" evidence="7">
    <location>
        <begin position="252"/>
        <end position="271"/>
    </location>
</feature>